<protein>
    <submittedName>
        <fullName evidence="1">Uncharacterized protein</fullName>
    </submittedName>
</protein>
<accession>A0A0F9MZ58</accession>
<dbReference type="EMBL" id="LAZR01004015">
    <property type="protein sequence ID" value="KKN12595.1"/>
    <property type="molecule type" value="Genomic_DNA"/>
</dbReference>
<name>A0A0F9MZ58_9ZZZZ</name>
<gene>
    <name evidence="1" type="ORF">LCGC14_1014860</name>
</gene>
<comment type="caution">
    <text evidence="1">The sequence shown here is derived from an EMBL/GenBank/DDBJ whole genome shotgun (WGS) entry which is preliminary data.</text>
</comment>
<evidence type="ECO:0000313" key="1">
    <source>
        <dbReference type="EMBL" id="KKN12595.1"/>
    </source>
</evidence>
<organism evidence="1">
    <name type="scientific">marine sediment metagenome</name>
    <dbReference type="NCBI Taxonomy" id="412755"/>
    <lineage>
        <taxon>unclassified sequences</taxon>
        <taxon>metagenomes</taxon>
        <taxon>ecological metagenomes</taxon>
    </lineage>
</organism>
<dbReference type="AlphaFoldDB" id="A0A0F9MZ58"/>
<sequence length="313" mass="34199">MALSGQEVIHNLALGHVGDTEVADTAPSRALKQNLLCIRYYDQARDLTLRSHPWNEAKKRVIIAQDDDDAIFGYDRRYTLPEDALRVLSVNDSLGADRRNRADGVHDWEVEDGKILANAGEIPQTWTTSTKYIAGEYVSTTAETWATSTAYVIGQYVTDGTTTYEVLVAHTSDTIANDVTSGNLDTGVTGTTGSHSVPTTYTSGATVLADINSSNLTAVGSVARIIFVEYIQQLTDTTKFSTNLKEAIGEQLAIKIITALTNDTKGKVDLINKFERLTMPKARSVDGAEGKPKPIFNSEWIRARTSGTRSYWG</sequence>
<proteinExistence type="predicted"/>
<dbReference type="Gene3D" id="2.10.10.20">
    <property type="entry name" value="Carbohydrate-binding module superfamily 5/12"/>
    <property type="match status" value="1"/>
</dbReference>
<reference evidence="1" key="1">
    <citation type="journal article" date="2015" name="Nature">
        <title>Complex archaea that bridge the gap between prokaryotes and eukaryotes.</title>
        <authorList>
            <person name="Spang A."/>
            <person name="Saw J.H."/>
            <person name="Jorgensen S.L."/>
            <person name="Zaremba-Niedzwiedzka K."/>
            <person name="Martijn J."/>
            <person name="Lind A.E."/>
            <person name="van Eijk R."/>
            <person name="Schleper C."/>
            <person name="Guy L."/>
            <person name="Ettema T.J."/>
        </authorList>
    </citation>
    <scope>NUCLEOTIDE SEQUENCE</scope>
</reference>